<dbReference type="PANTHER" id="PTHR38451">
    <property type="entry name" value="TRNA (ADENINE(22)-N(1))-METHYLTRANSFERASE"/>
    <property type="match status" value="1"/>
</dbReference>
<dbReference type="Proteomes" id="UP000315128">
    <property type="component" value="Chromosome"/>
</dbReference>
<keyword evidence="2" id="KW-1185">Reference proteome</keyword>
<dbReference type="PANTHER" id="PTHR38451:SF1">
    <property type="entry name" value="TRNA (ADENINE(22)-N(1))-METHYLTRANSFERASE"/>
    <property type="match status" value="1"/>
</dbReference>
<dbReference type="OrthoDB" id="5881184at2"/>
<dbReference type="KEGG" id="lack:FLP15_08450"/>
<dbReference type="SUPFAM" id="SSF53335">
    <property type="entry name" value="S-adenosyl-L-methionine-dependent methyltransferases"/>
    <property type="match status" value="1"/>
</dbReference>
<organism evidence="1 2">
    <name type="scientific">Lactococcus protaetiae</name>
    <dbReference type="NCBI Taxonomy" id="2592653"/>
    <lineage>
        <taxon>Bacteria</taxon>
        <taxon>Bacillati</taxon>
        <taxon>Bacillota</taxon>
        <taxon>Bacilli</taxon>
        <taxon>Lactobacillales</taxon>
        <taxon>Streptococcaceae</taxon>
        <taxon>Lactococcus</taxon>
    </lineage>
</organism>
<dbReference type="AlphaFoldDB" id="A0A514Z9B2"/>
<dbReference type="EMBL" id="CP041356">
    <property type="protein sequence ID" value="QDK71178.1"/>
    <property type="molecule type" value="Genomic_DNA"/>
</dbReference>
<proteinExistence type="predicted"/>
<sequence length="236" mass="26754">MNEIRLSQRLQSVADFVSKGARVADIGSDHAYLPAYLVQEGTIDFAVAGEVVEGPFNIAKNHINDINLHNKIDVRLANGLAAIEKDDQIDNIVIAGMGGILISEILDADIKKLKQVKRLILQPNNHEDTLRQWLDNQGFRIVDEKILLEAGKFYEIIVAEPTDCFTENSVSTDRKLSVKELIFGPKLLLDKSDIFCKKWEKERDTLNKILKRLPEEQVAKRVELQAKKQKIEEILK</sequence>
<reference evidence="1 2" key="1">
    <citation type="submission" date="2019-07" db="EMBL/GenBank/DDBJ databases">
        <title>Genome sequencing of KACC 19320.</title>
        <authorList>
            <person name="Heo J."/>
            <person name="Kim S.-J."/>
            <person name="Kim J.-S."/>
            <person name="Hong S.-B."/>
            <person name="Kwon S.-W."/>
        </authorList>
    </citation>
    <scope>NUCLEOTIDE SEQUENCE [LARGE SCALE GENOMIC DNA]</scope>
    <source>
        <strain evidence="1 2">KACC 19320</strain>
    </source>
</reference>
<dbReference type="InterPro" id="IPR006901">
    <property type="entry name" value="TrmK"/>
</dbReference>
<dbReference type="Gene3D" id="3.40.50.150">
    <property type="entry name" value="Vaccinia Virus protein VP39"/>
    <property type="match status" value="1"/>
</dbReference>
<keyword evidence="1" id="KW-0489">Methyltransferase</keyword>
<dbReference type="InterPro" id="IPR029063">
    <property type="entry name" value="SAM-dependent_MTases_sf"/>
</dbReference>
<keyword evidence="1" id="KW-0808">Transferase</keyword>
<dbReference type="GO" id="GO:0160105">
    <property type="term" value="F:tRNA (adenine(22)-N1)-methyltransferase activity"/>
    <property type="evidence" value="ECO:0007669"/>
    <property type="project" value="InterPro"/>
</dbReference>
<evidence type="ECO:0000313" key="2">
    <source>
        <dbReference type="Proteomes" id="UP000315128"/>
    </source>
</evidence>
<evidence type="ECO:0000313" key="1">
    <source>
        <dbReference type="EMBL" id="QDK71178.1"/>
    </source>
</evidence>
<dbReference type="GO" id="GO:0032259">
    <property type="term" value="P:methylation"/>
    <property type="evidence" value="ECO:0007669"/>
    <property type="project" value="UniProtKB-KW"/>
</dbReference>
<gene>
    <name evidence="1" type="ORF">FLP15_08450</name>
</gene>
<dbReference type="Pfam" id="PF04816">
    <property type="entry name" value="TrmK"/>
    <property type="match status" value="1"/>
</dbReference>
<protein>
    <submittedName>
        <fullName evidence="1">tRNA (Adenine-N(1))-methyltransferase</fullName>
    </submittedName>
</protein>
<dbReference type="Gene3D" id="1.10.287.1890">
    <property type="match status" value="1"/>
</dbReference>
<dbReference type="PIRSF" id="PIRSF018637">
    <property type="entry name" value="TrmK"/>
    <property type="match status" value="1"/>
</dbReference>
<name>A0A514Z9B2_9LACT</name>
<accession>A0A514Z9B2</accession>
<dbReference type="RefSeq" id="WP_142766752.1">
    <property type="nucleotide sequence ID" value="NZ_CP041356.1"/>
</dbReference>